<reference evidence="3" key="1">
    <citation type="submission" date="2013-08" db="EMBL/GenBank/DDBJ databases">
        <authorList>
            <person name="Mendez C."/>
            <person name="Richter M."/>
            <person name="Ferrer M."/>
            <person name="Sanchez J."/>
        </authorList>
    </citation>
    <scope>NUCLEOTIDE SEQUENCE</scope>
</reference>
<dbReference type="GO" id="GO:0046872">
    <property type="term" value="F:metal ion binding"/>
    <property type="evidence" value="ECO:0007669"/>
    <property type="project" value="UniProtKB-KW"/>
</dbReference>
<proteinExistence type="predicted"/>
<dbReference type="SUPFAM" id="SSF49503">
    <property type="entry name" value="Cupredoxins"/>
    <property type="match status" value="1"/>
</dbReference>
<dbReference type="InterPro" id="IPR033138">
    <property type="entry name" value="Cu_oxidase_CS"/>
</dbReference>
<name>T1C3B5_9ZZZZ</name>
<reference evidence="3" key="2">
    <citation type="journal article" date="2014" name="ISME J.">
        <title>Microbial stratification in low pH oxic and suboxic macroscopic growths along an acid mine drainage.</title>
        <authorList>
            <person name="Mendez-Garcia C."/>
            <person name="Mesa V."/>
            <person name="Sprenger R.R."/>
            <person name="Richter M."/>
            <person name="Diez M.S."/>
            <person name="Solano J."/>
            <person name="Bargiela R."/>
            <person name="Golyshina O.V."/>
            <person name="Manteca A."/>
            <person name="Ramos J.L."/>
            <person name="Gallego J.R."/>
            <person name="Llorente I."/>
            <person name="Martins Dos Santos V.A."/>
            <person name="Jensen O.N."/>
            <person name="Pelaez A.I."/>
            <person name="Sanchez J."/>
            <person name="Ferrer M."/>
        </authorList>
    </citation>
    <scope>NUCLEOTIDE SEQUENCE</scope>
</reference>
<accession>T1C3B5</accession>
<gene>
    <name evidence="3" type="ORF">B1A_10443</name>
</gene>
<feature type="non-terminal residue" evidence="3">
    <location>
        <position position="1"/>
    </location>
</feature>
<feature type="domain" description="Sulfocyanin-like C-terminal" evidence="2">
    <location>
        <begin position="32"/>
        <end position="153"/>
    </location>
</feature>
<evidence type="ECO:0000313" key="3">
    <source>
        <dbReference type="EMBL" id="EQD59789.1"/>
    </source>
</evidence>
<protein>
    <submittedName>
        <fullName evidence="3">Sulfocyanin</fullName>
    </submittedName>
</protein>
<dbReference type="AlphaFoldDB" id="T1C3B5"/>
<dbReference type="PROSITE" id="PS00079">
    <property type="entry name" value="MULTICOPPER_OXIDASE1"/>
    <property type="match status" value="1"/>
</dbReference>
<dbReference type="InterPro" id="IPR049544">
    <property type="entry name" value="SoxE-like_C"/>
</dbReference>
<dbReference type="EMBL" id="AUZX01007433">
    <property type="protein sequence ID" value="EQD59789.1"/>
    <property type="molecule type" value="Genomic_DNA"/>
</dbReference>
<comment type="caution">
    <text evidence="3">The sequence shown here is derived from an EMBL/GenBank/DDBJ whole genome shotgun (WGS) entry which is preliminary data.</text>
</comment>
<keyword evidence="1" id="KW-0479">Metal-binding</keyword>
<dbReference type="Gene3D" id="2.60.40.420">
    <property type="entry name" value="Cupredoxins - blue copper proteins"/>
    <property type="match status" value="1"/>
</dbReference>
<dbReference type="InterPro" id="IPR008972">
    <property type="entry name" value="Cupredoxin"/>
</dbReference>
<organism evidence="3">
    <name type="scientific">mine drainage metagenome</name>
    <dbReference type="NCBI Taxonomy" id="410659"/>
    <lineage>
        <taxon>unclassified sequences</taxon>
        <taxon>metagenomes</taxon>
        <taxon>ecological metagenomes</taxon>
    </lineage>
</organism>
<evidence type="ECO:0000256" key="1">
    <source>
        <dbReference type="ARBA" id="ARBA00022723"/>
    </source>
</evidence>
<sequence length="160" mass="16514">LALGLAALVSGCGSGASQQNQSLSSYVRAQSPSAHTVRFQLDAGLGSANGGFNFDGRSDGNLVYIVPLGWRVTMVVHNSGTFPHSAVVSNRSTSVSPVFDGASTPNPLVGMRAGSTQTITFTAGRAGRYTIVCAVPGHAPEGMWIRFVVSRTASRASVSN</sequence>
<dbReference type="Pfam" id="PF06525">
    <property type="entry name" value="SoxE"/>
    <property type="match status" value="1"/>
</dbReference>
<evidence type="ECO:0000259" key="2">
    <source>
        <dbReference type="Pfam" id="PF06525"/>
    </source>
</evidence>